<dbReference type="InterPro" id="IPR050142">
    <property type="entry name" value="MADS-box/MEF2_TF"/>
</dbReference>
<protein>
    <recommendedName>
        <fullName evidence="8">MADS-box domain-containing protein</fullName>
    </recommendedName>
</protein>
<keyword evidence="3" id="KW-0238">DNA-binding</keyword>
<accession>A0A9D4USQ1</accession>
<dbReference type="Gene3D" id="3.40.1810.10">
    <property type="entry name" value="Transcription factor, MADS-box"/>
    <property type="match status" value="1"/>
</dbReference>
<dbReference type="GO" id="GO:0000981">
    <property type="term" value="F:DNA-binding transcription factor activity, RNA polymerase II-specific"/>
    <property type="evidence" value="ECO:0007669"/>
    <property type="project" value="InterPro"/>
</dbReference>
<feature type="coiled-coil region" evidence="6">
    <location>
        <begin position="90"/>
        <end position="117"/>
    </location>
</feature>
<gene>
    <name evidence="9" type="ORF">GOP47_0011393</name>
</gene>
<dbReference type="AlphaFoldDB" id="A0A9D4USQ1"/>
<feature type="region of interest" description="Disordered" evidence="7">
    <location>
        <begin position="356"/>
        <end position="404"/>
    </location>
</feature>
<evidence type="ECO:0000313" key="9">
    <source>
        <dbReference type="EMBL" id="KAI5073380.1"/>
    </source>
</evidence>
<dbReference type="Pfam" id="PF00319">
    <property type="entry name" value="SRF-TF"/>
    <property type="match status" value="1"/>
</dbReference>
<dbReference type="InterPro" id="IPR036879">
    <property type="entry name" value="TF_MADSbox_sf"/>
</dbReference>
<evidence type="ECO:0000256" key="2">
    <source>
        <dbReference type="ARBA" id="ARBA00023015"/>
    </source>
</evidence>
<evidence type="ECO:0000256" key="1">
    <source>
        <dbReference type="ARBA" id="ARBA00004123"/>
    </source>
</evidence>
<feature type="domain" description="MADS-box" evidence="8">
    <location>
        <begin position="1"/>
        <end position="49"/>
    </location>
</feature>
<evidence type="ECO:0000256" key="5">
    <source>
        <dbReference type="ARBA" id="ARBA00023242"/>
    </source>
</evidence>
<dbReference type="GO" id="GO:0000987">
    <property type="term" value="F:cis-regulatory region sequence-specific DNA binding"/>
    <property type="evidence" value="ECO:0007669"/>
    <property type="project" value="InterPro"/>
</dbReference>
<sequence length="537" mass="58743">MGRAKIPITWIKSDASRHVTFTKRKKGLKKKVEELAILCGVEVCMICFGPQAGKPSSTPYSWGLPGVAHVIEKYRSLSKEEQDKKKLDNTSLLEQQIKKLKTELKVKVEQNRTLESTRGHFLWDDRLDMYSIDDLKQLADMVVNRIKEVYERIAYVSQQQQDVLQGFGNTSQQQRIVLEDASNGNGAVGDLNILSSSQLNHELMLMSSQAAGPGPYQQQVIPNLNPYGNSAENPSLLGLANANAQAYQQSQVNQISLLGLPAYIDEQKANMQLDDNVAGTSANSNFYLNANTMLLADGSYVLGPSLSLEKKEQEQPHIVSSALHPALLKMKLHQLMEPHMLSNMTWRQSVGLQSEPQFTGAYSGSPTPPQQASEHHVEVEQWSSKSLVDNEGGSAGGGPSSVAYDASMQSVDGVQLCGKPIGMENADFVTSGTNNSILQLDVIGQLGAMSNESEETAAQNAMKENALREGTMMWNLQDGSNKMSNVYQSHMLTDEGTDQACNLDKSLADLESAVEETTHSLLDERDEVAPAGPASRN</sequence>
<dbReference type="GO" id="GO:0005634">
    <property type="term" value="C:nucleus"/>
    <property type="evidence" value="ECO:0007669"/>
    <property type="project" value="UniProtKB-SubCell"/>
</dbReference>
<comment type="subcellular location">
    <subcellularLocation>
        <location evidence="1">Nucleus</location>
    </subcellularLocation>
</comment>
<dbReference type="GO" id="GO:0045944">
    <property type="term" value="P:positive regulation of transcription by RNA polymerase II"/>
    <property type="evidence" value="ECO:0007669"/>
    <property type="project" value="InterPro"/>
</dbReference>
<evidence type="ECO:0000256" key="7">
    <source>
        <dbReference type="SAM" id="MobiDB-lite"/>
    </source>
</evidence>
<keyword evidence="10" id="KW-1185">Reference proteome</keyword>
<dbReference type="OrthoDB" id="601557at2759"/>
<dbReference type="InterPro" id="IPR033897">
    <property type="entry name" value="SRF-like_MADS-box"/>
</dbReference>
<evidence type="ECO:0000256" key="6">
    <source>
        <dbReference type="SAM" id="Coils"/>
    </source>
</evidence>
<keyword evidence="5" id="KW-0539">Nucleus</keyword>
<dbReference type="PANTHER" id="PTHR48019">
    <property type="entry name" value="SERUM RESPONSE FACTOR HOMOLOG"/>
    <property type="match status" value="1"/>
</dbReference>
<proteinExistence type="predicted"/>
<keyword evidence="6" id="KW-0175">Coiled coil</keyword>
<comment type="caution">
    <text evidence="9">The sequence shown here is derived from an EMBL/GenBank/DDBJ whole genome shotgun (WGS) entry which is preliminary data.</text>
</comment>
<feature type="compositionally biased region" description="Polar residues" evidence="7">
    <location>
        <begin position="356"/>
        <end position="365"/>
    </location>
</feature>
<reference evidence="9" key="1">
    <citation type="submission" date="2021-01" db="EMBL/GenBank/DDBJ databases">
        <title>Adiantum capillus-veneris genome.</title>
        <authorList>
            <person name="Fang Y."/>
            <person name="Liao Q."/>
        </authorList>
    </citation>
    <scope>NUCLEOTIDE SEQUENCE</scope>
    <source>
        <strain evidence="9">H3</strain>
        <tissue evidence="9">Leaf</tissue>
    </source>
</reference>
<feature type="region of interest" description="Disordered" evidence="7">
    <location>
        <begin position="514"/>
        <end position="537"/>
    </location>
</feature>
<dbReference type="SMART" id="SM00432">
    <property type="entry name" value="MADS"/>
    <property type="match status" value="1"/>
</dbReference>
<keyword evidence="4" id="KW-0804">Transcription</keyword>
<dbReference type="Proteomes" id="UP000886520">
    <property type="component" value="Chromosome 11"/>
</dbReference>
<evidence type="ECO:0000313" key="10">
    <source>
        <dbReference type="Proteomes" id="UP000886520"/>
    </source>
</evidence>
<name>A0A9D4USQ1_ADICA</name>
<dbReference type="PROSITE" id="PS50066">
    <property type="entry name" value="MADS_BOX_2"/>
    <property type="match status" value="1"/>
</dbReference>
<keyword evidence="2" id="KW-0805">Transcription regulation</keyword>
<organism evidence="9 10">
    <name type="scientific">Adiantum capillus-veneris</name>
    <name type="common">Maidenhair fern</name>
    <dbReference type="NCBI Taxonomy" id="13818"/>
    <lineage>
        <taxon>Eukaryota</taxon>
        <taxon>Viridiplantae</taxon>
        <taxon>Streptophyta</taxon>
        <taxon>Embryophyta</taxon>
        <taxon>Tracheophyta</taxon>
        <taxon>Polypodiopsida</taxon>
        <taxon>Polypodiidae</taxon>
        <taxon>Polypodiales</taxon>
        <taxon>Pteridineae</taxon>
        <taxon>Pteridaceae</taxon>
        <taxon>Vittarioideae</taxon>
        <taxon>Adiantum</taxon>
    </lineage>
</organism>
<dbReference type="SUPFAM" id="SSF55455">
    <property type="entry name" value="SRF-like"/>
    <property type="match status" value="1"/>
</dbReference>
<dbReference type="GO" id="GO:0046983">
    <property type="term" value="F:protein dimerization activity"/>
    <property type="evidence" value="ECO:0007669"/>
    <property type="project" value="InterPro"/>
</dbReference>
<evidence type="ECO:0000256" key="4">
    <source>
        <dbReference type="ARBA" id="ARBA00023163"/>
    </source>
</evidence>
<dbReference type="EMBL" id="JABFUD020000011">
    <property type="protein sequence ID" value="KAI5073380.1"/>
    <property type="molecule type" value="Genomic_DNA"/>
</dbReference>
<dbReference type="CDD" id="cd00266">
    <property type="entry name" value="MADS_SRF_like"/>
    <property type="match status" value="1"/>
</dbReference>
<evidence type="ECO:0000259" key="8">
    <source>
        <dbReference type="PROSITE" id="PS50066"/>
    </source>
</evidence>
<dbReference type="PRINTS" id="PR00404">
    <property type="entry name" value="MADSDOMAIN"/>
</dbReference>
<dbReference type="InterPro" id="IPR002100">
    <property type="entry name" value="TF_MADSbox"/>
</dbReference>
<evidence type="ECO:0000256" key="3">
    <source>
        <dbReference type="ARBA" id="ARBA00023125"/>
    </source>
</evidence>